<name>A0A2S3H9M1_9POAL</name>
<protein>
    <submittedName>
        <fullName evidence="2">Uncharacterized protein</fullName>
    </submittedName>
</protein>
<accession>A0A2S3H9M1</accession>
<dbReference type="AlphaFoldDB" id="A0A2S3H9M1"/>
<proteinExistence type="predicted"/>
<evidence type="ECO:0000313" key="2">
    <source>
        <dbReference type="EMBL" id="PAN18140.1"/>
    </source>
</evidence>
<feature type="region of interest" description="Disordered" evidence="1">
    <location>
        <begin position="51"/>
        <end position="96"/>
    </location>
</feature>
<sequence length="135" mass="15637">MYVCMYRVPVLSFRQPDREELQIERCSIAVCGEVGRCFCIPCAVAAAGVPTKPKRSRRVDRRAMDRRSVSGPLPRRRRRLSPPRRQPVARRTQPATAATRFRCHACRCRSSRTPHPRIFVSCRTHTNHLQPARMR</sequence>
<dbReference type="Proteomes" id="UP000243499">
    <property type="component" value="Chromosome 3"/>
</dbReference>
<reference evidence="2" key="1">
    <citation type="submission" date="2018-04" db="EMBL/GenBank/DDBJ databases">
        <title>WGS assembly of Panicum hallii.</title>
        <authorList>
            <person name="Lovell J."/>
            <person name="Jenkins J."/>
            <person name="Lowry D."/>
            <person name="Mamidi S."/>
            <person name="Sreedasyam A."/>
            <person name="Weng X."/>
            <person name="Barry K."/>
            <person name="Bonette J."/>
            <person name="Campitelli B."/>
            <person name="Daum C."/>
            <person name="Gordon S."/>
            <person name="Gould B."/>
            <person name="Lipzen A."/>
            <person name="Macqueen A."/>
            <person name="Palacio-Mejia J."/>
            <person name="Plott C."/>
            <person name="Shakirov E."/>
            <person name="Shu S."/>
            <person name="Yoshinaga Y."/>
            <person name="Zane M."/>
            <person name="Rokhsar D."/>
            <person name="Grimwood J."/>
            <person name="Schmutz J."/>
            <person name="Juenger T."/>
        </authorList>
    </citation>
    <scope>NUCLEOTIDE SEQUENCE [LARGE SCALE GENOMIC DNA]</scope>
    <source>
        <strain evidence="2">FIL2</strain>
    </source>
</reference>
<dbReference type="EMBL" id="CM008048">
    <property type="protein sequence ID" value="PAN18140.1"/>
    <property type="molecule type" value="Genomic_DNA"/>
</dbReference>
<gene>
    <name evidence="2" type="ORF">PAHAL_3G180900</name>
</gene>
<organism evidence="2">
    <name type="scientific">Panicum hallii</name>
    <dbReference type="NCBI Taxonomy" id="206008"/>
    <lineage>
        <taxon>Eukaryota</taxon>
        <taxon>Viridiplantae</taxon>
        <taxon>Streptophyta</taxon>
        <taxon>Embryophyta</taxon>
        <taxon>Tracheophyta</taxon>
        <taxon>Spermatophyta</taxon>
        <taxon>Magnoliopsida</taxon>
        <taxon>Liliopsida</taxon>
        <taxon>Poales</taxon>
        <taxon>Poaceae</taxon>
        <taxon>PACMAD clade</taxon>
        <taxon>Panicoideae</taxon>
        <taxon>Panicodae</taxon>
        <taxon>Paniceae</taxon>
        <taxon>Panicinae</taxon>
        <taxon>Panicum</taxon>
        <taxon>Panicum sect. Panicum</taxon>
    </lineage>
</organism>
<dbReference type="Gramene" id="PAN18140">
    <property type="protein sequence ID" value="PAN18140"/>
    <property type="gene ID" value="PAHAL_3G180900"/>
</dbReference>
<evidence type="ECO:0000256" key="1">
    <source>
        <dbReference type="SAM" id="MobiDB-lite"/>
    </source>
</evidence>